<dbReference type="GO" id="GO:0007010">
    <property type="term" value="P:cytoskeleton organization"/>
    <property type="evidence" value="ECO:0007669"/>
    <property type="project" value="TreeGrafter"/>
</dbReference>
<evidence type="ECO:0000256" key="6">
    <source>
        <dbReference type="SAM" id="MobiDB-lite"/>
    </source>
</evidence>
<feature type="compositionally biased region" description="Acidic residues" evidence="6">
    <location>
        <begin position="668"/>
        <end position="684"/>
    </location>
</feature>
<feature type="region of interest" description="Disordered" evidence="6">
    <location>
        <begin position="616"/>
        <end position="854"/>
    </location>
</feature>
<dbReference type="EMBL" id="KZ995213">
    <property type="protein sequence ID" value="RKO91141.1"/>
    <property type="molecule type" value="Genomic_DNA"/>
</dbReference>
<feature type="compositionally biased region" description="Low complexity" evidence="6">
    <location>
        <begin position="301"/>
        <end position="310"/>
    </location>
</feature>
<feature type="compositionally biased region" description="Low complexity" evidence="6">
    <location>
        <begin position="619"/>
        <end position="628"/>
    </location>
</feature>
<dbReference type="SUPFAM" id="SSF50978">
    <property type="entry name" value="WD40 repeat-like"/>
    <property type="match status" value="1"/>
</dbReference>
<feature type="region of interest" description="Disordered" evidence="6">
    <location>
        <begin position="256"/>
        <end position="310"/>
    </location>
</feature>
<feature type="compositionally biased region" description="Low complexity" evidence="6">
    <location>
        <begin position="799"/>
        <end position="817"/>
    </location>
</feature>
<dbReference type="GO" id="GO:0006357">
    <property type="term" value="P:regulation of transcription by RNA polymerase II"/>
    <property type="evidence" value="ECO:0007669"/>
    <property type="project" value="TreeGrafter"/>
</dbReference>
<feature type="repeat" description="WD" evidence="5">
    <location>
        <begin position="30"/>
        <end position="71"/>
    </location>
</feature>
<feature type="repeat" description="WD" evidence="5">
    <location>
        <begin position="444"/>
        <end position="486"/>
    </location>
</feature>
<feature type="compositionally biased region" description="Acidic residues" evidence="6">
    <location>
        <begin position="1231"/>
        <end position="1256"/>
    </location>
</feature>
<dbReference type="SUPFAM" id="SSF47370">
    <property type="entry name" value="Bromodomain"/>
    <property type="match status" value="1"/>
</dbReference>
<dbReference type="Gene3D" id="2.130.10.10">
    <property type="entry name" value="YVTN repeat-like/Quinoprotein amine dehydrogenase"/>
    <property type="match status" value="2"/>
</dbReference>
<dbReference type="InterPro" id="IPR052060">
    <property type="entry name" value="Bromo_WD_repeat"/>
</dbReference>
<dbReference type="SMART" id="SM00320">
    <property type="entry name" value="WD40"/>
    <property type="match status" value="7"/>
</dbReference>
<dbReference type="Pfam" id="PF00400">
    <property type="entry name" value="WD40"/>
    <property type="match status" value="3"/>
</dbReference>
<evidence type="ECO:0000256" key="4">
    <source>
        <dbReference type="PROSITE-ProRule" id="PRU00035"/>
    </source>
</evidence>
<dbReference type="GO" id="GO:0008360">
    <property type="term" value="P:regulation of cell shape"/>
    <property type="evidence" value="ECO:0007669"/>
    <property type="project" value="TreeGrafter"/>
</dbReference>
<dbReference type="PROSITE" id="PS50014">
    <property type="entry name" value="BROMODOMAIN_2"/>
    <property type="match status" value="1"/>
</dbReference>
<reference evidence="9" key="1">
    <citation type="journal article" date="2018" name="Nat. Microbiol.">
        <title>Leveraging single-cell genomics to expand the fungal tree of life.</title>
        <authorList>
            <person name="Ahrendt S.R."/>
            <person name="Quandt C.A."/>
            <person name="Ciobanu D."/>
            <person name="Clum A."/>
            <person name="Salamov A."/>
            <person name="Andreopoulos B."/>
            <person name="Cheng J.F."/>
            <person name="Woyke T."/>
            <person name="Pelin A."/>
            <person name="Henrissat B."/>
            <person name="Reynolds N.K."/>
            <person name="Benny G.L."/>
            <person name="Smith M.E."/>
            <person name="James T.Y."/>
            <person name="Grigoriev I.V."/>
        </authorList>
    </citation>
    <scope>NUCLEOTIDE SEQUENCE [LARGE SCALE GENOMIC DNA]</scope>
</reference>
<protein>
    <recommendedName>
        <fullName evidence="7">Bromo domain-containing protein</fullName>
    </recommendedName>
</protein>
<keyword evidence="1 5" id="KW-0853">WD repeat</keyword>
<dbReference type="Proteomes" id="UP000269721">
    <property type="component" value="Unassembled WGS sequence"/>
</dbReference>
<evidence type="ECO:0000256" key="3">
    <source>
        <dbReference type="ARBA" id="ARBA00023117"/>
    </source>
</evidence>
<evidence type="ECO:0000256" key="5">
    <source>
        <dbReference type="PROSITE-ProRule" id="PRU00221"/>
    </source>
</evidence>
<accession>A0A4P9WEI9</accession>
<proteinExistence type="predicted"/>
<dbReference type="InterPro" id="IPR019775">
    <property type="entry name" value="WD40_repeat_CS"/>
</dbReference>
<feature type="compositionally biased region" description="Acidic residues" evidence="6">
    <location>
        <begin position="699"/>
        <end position="713"/>
    </location>
</feature>
<dbReference type="PANTHER" id="PTHR16266:SF17">
    <property type="entry name" value="BRWD3"/>
    <property type="match status" value="1"/>
</dbReference>
<dbReference type="OrthoDB" id="538223at2759"/>
<evidence type="ECO:0000259" key="7">
    <source>
        <dbReference type="PROSITE" id="PS50014"/>
    </source>
</evidence>
<keyword evidence="2" id="KW-0677">Repeat</keyword>
<evidence type="ECO:0000313" key="8">
    <source>
        <dbReference type="EMBL" id="RKO91141.1"/>
    </source>
</evidence>
<feature type="compositionally biased region" description="Acidic residues" evidence="6">
    <location>
        <begin position="1213"/>
        <end position="1223"/>
    </location>
</feature>
<dbReference type="InterPro" id="IPR015943">
    <property type="entry name" value="WD40/YVTN_repeat-like_dom_sf"/>
</dbReference>
<dbReference type="InterPro" id="IPR036322">
    <property type="entry name" value="WD40_repeat_dom_sf"/>
</dbReference>
<dbReference type="Pfam" id="PF00439">
    <property type="entry name" value="Bromodomain"/>
    <property type="match status" value="1"/>
</dbReference>
<feature type="compositionally biased region" description="Basic residues" evidence="6">
    <location>
        <begin position="718"/>
        <end position="749"/>
    </location>
</feature>
<evidence type="ECO:0000313" key="9">
    <source>
        <dbReference type="Proteomes" id="UP000269721"/>
    </source>
</evidence>
<dbReference type="InterPro" id="IPR036427">
    <property type="entry name" value="Bromodomain-like_sf"/>
</dbReference>
<dbReference type="PROSITE" id="PS00678">
    <property type="entry name" value="WD_REPEATS_1"/>
    <property type="match status" value="2"/>
</dbReference>
<dbReference type="PROSITE" id="PS50294">
    <property type="entry name" value="WD_REPEATS_REGION"/>
    <property type="match status" value="2"/>
</dbReference>
<evidence type="ECO:0000256" key="1">
    <source>
        <dbReference type="ARBA" id="ARBA00022574"/>
    </source>
</evidence>
<name>A0A4P9WEI9_9FUNG</name>
<dbReference type="PANTHER" id="PTHR16266">
    <property type="entry name" value="WD REPEAT DOMAIN 9"/>
    <property type="match status" value="1"/>
</dbReference>
<feature type="repeat" description="WD" evidence="5">
    <location>
        <begin position="402"/>
        <end position="443"/>
    </location>
</feature>
<keyword evidence="9" id="KW-1185">Reference proteome</keyword>
<feature type="compositionally biased region" description="Basic residues" evidence="6">
    <location>
        <begin position="1201"/>
        <end position="1210"/>
    </location>
</feature>
<feature type="region of interest" description="Disordered" evidence="6">
    <location>
        <begin position="1169"/>
        <end position="1339"/>
    </location>
</feature>
<dbReference type="GO" id="GO:0005634">
    <property type="term" value="C:nucleus"/>
    <property type="evidence" value="ECO:0007669"/>
    <property type="project" value="TreeGrafter"/>
</dbReference>
<organism evidence="8 9">
    <name type="scientific">Blyttiomyces helicus</name>
    <dbReference type="NCBI Taxonomy" id="388810"/>
    <lineage>
        <taxon>Eukaryota</taxon>
        <taxon>Fungi</taxon>
        <taxon>Fungi incertae sedis</taxon>
        <taxon>Chytridiomycota</taxon>
        <taxon>Chytridiomycota incertae sedis</taxon>
        <taxon>Chytridiomycetes</taxon>
        <taxon>Chytridiomycetes incertae sedis</taxon>
        <taxon>Blyttiomyces</taxon>
    </lineage>
</organism>
<gene>
    <name evidence="8" type="ORF">BDK51DRAFT_30318</name>
</gene>
<keyword evidence="3 4" id="KW-0103">Bromodomain</keyword>
<dbReference type="Gene3D" id="1.20.920.10">
    <property type="entry name" value="Bromodomain-like"/>
    <property type="match status" value="1"/>
</dbReference>
<dbReference type="InterPro" id="IPR001487">
    <property type="entry name" value="Bromodomain"/>
</dbReference>
<sequence>MYSMFERRLSTRGHLGSVYNCLFDRTGSAFFTEQAVILDLCINEDNTFLASASSDRSVVVWNLQSSKPVTTIIMPKDVSTISFSPSPRDDLKCLVITCRDGKTRVYGFRKDDENAFGTLPVVLDSCERKSDRVITGSFNRTGTKFATGATDGYVCIYAMVRSADAGDSPSSAFIATPAPNAALPEPLVSPTLIAKIDATARTPTDRRRKPKEELGIKEVKFSHVGDRFCSGCSDGTTMVHRYDPESKMWTNTKLVLPEPAPRRASDASAALQARRARNLSQEEADDSGVEEHSQQTPPPAQANGLNLANADLAPFPHPDPILPAFGTQQVGPMAVGIDPAGPAEEAPDALDVNVPATAQGGGNVNGIIGLPGGGEQTGVGALNVEPGLLPAEPVPLPVEELVEHKNVGVLQLIWSLDDSRIVTIMDDGILRVWDSLSGDLIYALEGHKDVVYTLDPHPNDARVVLSAGYDGKLVLWDIVAGKELKSFQLYGDRAILCASFSPTGETLVATDVEGYTHLFSLLPGPYCARSDQWFPSDWRIVQRNPQDPLAPVIEVEYPNTAAHLAPYHTLVDSAQTPYLEYDQMRRRFGLDRPLPCSGELVDQGRELVRLLLEEEEGSPQELQEFTPVVPAPLPPKPKPKPPAREPVEEPEEDTSAMPAIPLPVSSGEEWDGDDGMDDEEEDDYDRPSGSGSKMRFDLESEDEDFIDDDDEDDEHQHGSRKRRRKKPKSSPNKKMKKGTRKKAAGKRRKAAGDAPVGGSNGADARPTRTRRTLRSDAPADLQSESESDADESWNHSESESSTPATTTPSTPYSPDPSTSRRRQPRETQKVSFSKKPIPQPRRNKAKPKPVLPSPLPTFGIDPWVQVLEPRQTPYLPQLGDVIVIIKKGYEEFCTEAAAIHPQPEIKSLNMSTYPDVVIARVDSLHFRAAPRAICTLGLCLLTAPSATSSGDIEAQPSPLPPRTDLVPTTIPYTNVLLELVDLPGTPDFVVLYDDYRRAVAVQWNVGDELVMPYIKEDSGGSVADFRGDEDVSPWEIRRPGEDAWVQQEGLDPAEKDRIVAIVERAMRPEVMEPFLDAVDVTVWHYYPVVVAYPVWLKMILARLRNDFYRHVEAVAWDVTMMHQNVKAFNEPWSDLTKVAAAHFPALHDEILGHERTVLKIKINKRRLSEKSDGGLSAPEDTPTDPSPNADDADQDDDIPVRSRRGPKRRRIIEDEEDYVEEDDSPHHADTDADADADADADGDAELDSFGSDEDAIGSDYDVGGASPARHEDPTGPRRPKRRRPWIEDDDAEEYRNGSTPPKRRSSRNGSHGGGAEVGVKPEEEGGCSRRTRSHGALEV</sequence>
<dbReference type="GO" id="GO:0006325">
    <property type="term" value="P:chromatin organization"/>
    <property type="evidence" value="ECO:0007669"/>
    <property type="project" value="UniProtKB-ARBA"/>
</dbReference>
<feature type="domain" description="Bromo" evidence="7">
    <location>
        <begin position="1066"/>
        <end position="1136"/>
    </location>
</feature>
<dbReference type="InterPro" id="IPR001680">
    <property type="entry name" value="WD40_rpt"/>
</dbReference>
<evidence type="ECO:0000256" key="2">
    <source>
        <dbReference type="ARBA" id="ARBA00022737"/>
    </source>
</evidence>
<dbReference type="PROSITE" id="PS50082">
    <property type="entry name" value="WD_REPEATS_2"/>
    <property type="match status" value="3"/>
</dbReference>